<proteinExistence type="predicted"/>
<evidence type="ECO:0000313" key="1">
    <source>
        <dbReference type="EMBL" id="CAG8774347.1"/>
    </source>
</evidence>
<comment type="caution">
    <text evidence="1">The sequence shown here is derived from an EMBL/GenBank/DDBJ whole genome shotgun (WGS) entry which is preliminary data.</text>
</comment>
<keyword evidence="2" id="KW-1185">Reference proteome</keyword>
<gene>
    <name evidence="1" type="ORF">RPERSI_LOCUS16791</name>
</gene>
<protein>
    <submittedName>
        <fullName evidence="1">19846_t:CDS:1</fullName>
    </submittedName>
</protein>
<feature type="non-terminal residue" evidence="1">
    <location>
        <position position="1"/>
    </location>
</feature>
<dbReference type="EMBL" id="CAJVQC010042050">
    <property type="protein sequence ID" value="CAG8774347.1"/>
    <property type="molecule type" value="Genomic_DNA"/>
</dbReference>
<accession>A0ACA9R2K1</accession>
<reference evidence="1" key="1">
    <citation type="submission" date="2021-06" db="EMBL/GenBank/DDBJ databases">
        <authorList>
            <person name="Kallberg Y."/>
            <person name="Tangrot J."/>
            <person name="Rosling A."/>
        </authorList>
    </citation>
    <scope>NUCLEOTIDE SEQUENCE</scope>
    <source>
        <strain evidence="1">MA461A</strain>
    </source>
</reference>
<evidence type="ECO:0000313" key="2">
    <source>
        <dbReference type="Proteomes" id="UP000789920"/>
    </source>
</evidence>
<organism evidence="1 2">
    <name type="scientific">Racocetra persica</name>
    <dbReference type="NCBI Taxonomy" id="160502"/>
    <lineage>
        <taxon>Eukaryota</taxon>
        <taxon>Fungi</taxon>
        <taxon>Fungi incertae sedis</taxon>
        <taxon>Mucoromycota</taxon>
        <taxon>Glomeromycotina</taxon>
        <taxon>Glomeromycetes</taxon>
        <taxon>Diversisporales</taxon>
        <taxon>Gigasporaceae</taxon>
        <taxon>Racocetra</taxon>
    </lineage>
</organism>
<dbReference type="Proteomes" id="UP000789920">
    <property type="component" value="Unassembled WGS sequence"/>
</dbReference>
<sequence length="78" mass="9125">HMIWIHNKLFPGTRAQVTACQGPNDSDETYDFEWSTAHDGFSLNIPNEKQTFWLIFFVEGTLRDPKKRGPFTNDKDYC</sequence>
<name>A0ACA9R2K1_9GLOM</name>